<reference evidence="1 2" key="1">
    <citation type="submission" date="2017-07" db="EMBL/GenBank/DDBJ databases">
        <title>Phylogenetic study on the rhizospheric bacterium Ochrobactrum sp. A44.</title>
        <authorList>
            <person name="Krzyzanowska D.M."/>
            <person name="Ossowicki A."/>
            <person name="Rajewska M."/>
            <person name="Maciag T."/>
            <person name="Kaczynski Z."/>
            <person name="Czerwicka M."/>
            <person name="Jafra S."/>
        </authorList>
    </citation>
    <scope>NUCLEOTIDE SEQUENCE [LARGE SCALE GENOMIC DNA]</scope>
    <source>
        <strain evidence="1 2">OgA9a</strain>
    </source>
</reference>
<sequence length="39" mass="4639">MMRNLASKFFMEYEIGYLLNGIDSNLYKNYENIAHPIPK</sequence>
<keyword evidence="2" id="KW-1185">Reference proteome</keyword>
<dbReference type="EMBL" id="NNRL01000157">
    <property type="protein sequence ID" value="OYR13760.1"/>
    <property type="molecule type" value="Genomic_DNA"/>
</dbReference>
<proteinExistence type="predicted"/>
<dbReference type="AlphaFoldDB" id="A0A256FG78"/>
<accession>A0A256FG78</accession>
<gene>
    <name evidence="1" type="ORF">CEV33_0558</name>
</gene>
<dbReference type="Proteomes" id="UP000216478">
    <property type="component" value="Unassembled WGS sequence"/>
</dbReference>
<name>A0A256FG78_9HYPH</name>
<comment type="caution">
    <text evidence="1">The sequence shown here is derived from an EMBL/GenBank/DDBJ whole genome shotgun (WGS) entry which is preliminary data.</text>
</comment>
<organism evidence="1 2">
    <name type="scientific">Brucella grignonensis</name>
    <dbReference type="NCBI Taxonomy" id="94627"/>
    <lineage>
        <taxon>Bacteria</taxon>
        <taxon>Pseudomonadati</taxon>
        <taxon>Pseudomonadota</taxon>
        <taxon>Alphaproteobacteria</taxon>
        <taxon>Hyphomicrobiales</taxon>
        <taxon>Brucellaceae</taxon>
        <taxon>Brucella/Ochrobactrum group</taxon>
        <taxon>Brucella</taxon>
    </lineage>
</organism>
<protein>
    <submittedName>
        <fullName evidence="1">Uncharacterized protein</fullName>
    </submittedName>
</protein>
<evidence type="ECO:0000313" key="2">
    <source>
        <dbReference type="Proteomes" id="UP000216478"/>
    </source>
</evidence>
<evidence type="ECO:0000313" key="1">
    <source>
        <dbReference type="EMBL" id="OYR13760.1"/>
    </source>
</evidence>